<dbReference type="KEGG" id="hakz:J0X25_01350"/>
<protein>
    <submittedName>
        <fullName evidence="2">DUF433 domain-containing protein</fullName>
    </submittedName>
</protein>
<gene>
    <name evidence="2" type="ORF">J0X25_01350</name>
</gene>
<organism evidence="2 3">
    <name type="scientific">Haloterrigena alkaliphila</name>
    <dbReference type="NCBI Taxonomy" id="2816475"/>
    <lineage>
        <taxon>Archaea</taxon>
        <taxon>Methanobacteriati</taxon>
        <taxon>Methanobacteriota</taxon>
        <taxon>Stenosarchaea group</taxon>
        <taxon>Halobacteria</taxon>
        <taxon>Halobacteriales</taxon>
        <taxon>Natrialbaceae</taxon>
        <taxon>Haloterrigena</taxon>
    </lineage>
</organism>
<sequence>MATSQYRIVSGDDSDIHDEPHLPDSRVTVREIRTRVEERGRSPEAIADRFSLDIADVYEALAYYHSNPEEMRAVERRHERADDVARRRSSIAPPTDE</sequence>
<dbReference type="RefSeq" id="WP_207289243.1">
    <property type="nucleotide sequence ID" value="NZ_CP071462.1"/>
</dbReference>
<dbReference type="GeneID" id="63185909"/>
<dbReference type="SUPFAM" id="SSF46689">
    <property type="entry name" value="Homeodomain-like"/>
    <property type="match status" value="1"/>
</dbReference>
<dbReference type="Gene3D" id="1.10.10.10">
    <property type="entry name" value="Winged helix-like DNA-binding domain superfamily/Winged helix DNA-binding domain"/>
    <property type="match status" value="1"/>
</dbReference>
<dbReference type="EMBL" id="CP071462">
    <property type="protein sequence ID" value="QSW99637.1"/>
    <property type="molecule type" value="Genomic_DNA"/>
</dbReference>
<feature type="region of interest" description="Disordered" evidence="1">
    <location>
        <begin position="1"/>
        <end position="22"/>
    </location>
</feature>
<dbReference type="InterPro" id="IPR007367">
    <property type="entry name" value="DUF433"/>
</dbReference>
<keyword evidence="3" id="KW-1185">Reference proteome</keyword>
<dbReference type="Pfam" id="PF04255">
    <property type="entry name" value="DUF433"/>
    <property type="match status" value="1"/>
</dbReference>
<evidence type="ECO:0000313" key="2">
    <source>
        <dbReference type="EMBL" id="QSW99637.1"/>
    </source>
</evidence>
<dbReference type="InterPro" id="IPR009057">
    <property type="entry name" value="Homeodomain-like_sf"/>
</dbReference>
<accession>A0A8A2VG48</accession>
<evidence type="ECO:0000256" key="1">
    <source>
        <dbReference type="SAM" id="MobiDB-lite"/>
    </source>
</evidence>
<dbReference type="Proteomes" id="UP000663203">
    <property type="component" value="Chromosome"/>
</dbReference>
<dbReference type="InterPro" id="IPR036388">
    <property type="entry name" value="WH-like_DNA-bd_sf"/>
</dbReference>
<dbReference type="AlphaFoldDB" id="A0A8A2VG48"/>
<feature type="region of interest" description="Disordered" evidence="1">
    <location>
        <begin position="74"/>
        <end position="97"/>
    </location>
</feature>
<feature type="compositionally biased region" description="Basic and acidic residues" evidence="1">
    <location>
        <begin position="74"/>
        <end position="86"/>
    </location>
</feature>
<reference evidence="2 3" key="1">
    <citation type="submission" date="2021-03" db="EMBL/GenBank/DDBJ databases">
        <title>Haloterrigena longa sp. nov. and Haloterrigena limicola sp. nov., extremely halophilic archaea isolated from a salt lake.</title>
        <authorList>
            <person name="Henglin C."/>
        </authorList>
    </citation>
    <scope>NUCLEOTIDE SEQUENCE [LARGE SCALE GENOMIC DNA]</scope>
    <source>
        <strain evidence="2 3">KZCA68</strain>
    </source>
</reference>
<evidence type="ECO:0000313" key="3">
    <source>
        <dbReference type="Proteomes" id="UP000663203"/>
    </source>
</evidence>
<name>A0A8A2VG48_9EURY</name>
<proteinExistence type="predicted"/>